<gene>
    <name evidence="4" type="ORF">DFP76_103306</name>
</gene>
<dbReference type="PANTHER" id="PTHR47354">
    <property type="entry name" value="NADH OXIDOREDUCTASE HCR"/>
    <property type="match status" value="1"/>
</dbReference>
<dbReference type="GO" id="GO:0051213">
    <property type="term" value="F:dioxygenase activity"/>
    <property type="evidence" value="ECO:0007669"/>
    <property type="project" value="UniProtKB-KW"/>
</dbReference>
<comment type="cofactor">
    <cofactor evidence="1">
        <name>[2Fe-2S] cluster</name>
        <dbReference type="ChEBI" id="CHEBI:190135"/>
    </cofactor>
</comment>
<evidence type="ECO:0000256" key="1">
    <source>
        <dbReference type="ARBA" id="ARBA00034078"/>
    </source>
</evidence>
<dbReference type="OrthoDB" id="4258484at2"/>
<dbReference type="SUPFAM" id="SSF54292">
    <property type="entry name" value="2Fe-2S ferredoxin-like"/>
    <property type="match status" value="1"/>
</dbReference>
<dbReference type="SUPFAM" id="SSF52343">
    <property type="entry name" value="Ferredoxin reductase-like, C-terminal NADP-linked domain"/>
    <property type="match status" value="1"/>
</dbReference>
<reference evidence="4 5" key="1">
    <citation type="submission" date="2018-06" db="EMBL/GenBank/DDBJ databases">
        <title>Genomic Encyclopedia of Type Strains, Phase III (KMG-III): the genomes of soil and plant-associated and newly described type strains.</title>
        <authorList>
            <person name="Whitman W."/>
        </authorList>
    </citation>
    <scope>NUCLEOTIDE SEQUENCE [LARGE SCALE GENOMIC DNA]</scope>
    <source>
        <strain evidence="4 5">CECT 7732</strain>
    </source>
</reference>
<dbReference type="Gene3D" id="3.10.20.30">
    <property type="match status" value="1"/>
</dbReference>
<dbReference type="InterPro" id="IPR017927">
    <property type="entry name" value="FAD-bd_FR_type"/>
</dbReference>
<dbReference type="Proteomes" id="UP000252086">
    <property type="component" value="Unassembled WGS sequence"/>
</dbReference>
<evidence type="ECO:0000259" key="2">
    <source>
        <dbReference type="PROSITE" id="PS51085"/>
    </source>
</evidence>
<dbReference type="InterPro" id="IPR017938">
    <property type="entry name" value="Riboflavin_synthase-like_b-brl"/>
</dbReference>
<keyword evidence="4" id="KW-0560">Oxidoreductase</keyword>
<dbReference type="Gene3D" id="3.40.50.80">
    <property type="entry name" value="Nucleotide-binding domain of ferredoxin-NADP reductase (FNR) module"/>
    <property type="match status" value="1"/>
</dbReference>
<accession>A0A366D1T4</accession>
<evidence type="ECO:0000313" key="5">
    <source>
        <dbReference type="Proteomes" id="UP000252086"/>
    </source>
</evidence>
<dbReference type="InterPro" id="IPR001709">
    <property type="entry name" value="Flavoprot_Pyr_Nucl_cyt_Rdtase"/>
</dbReference>
<dbReference type="PROSITE" id="PS51384">
    <property type="entry name" value="FAD_FR"/>
    <property type="match status" value="1"/>
</dbReference>
<dbReference type="InterPro" id="IPR001433">
    <property type="entry name" value="OxRdtase_FAD/NAD-bd"/>
</dbReference>
<keyword evidence="5" id="KW-1185">Reference proteome</keyword>
<proteinExistence type="predicted"/>
<sequence>MEILIKPTNKTISASQGSTLLEAFLENDIAISYSCLSGRCGTCRCKVIEGSVNGPAAAEGRLAQQGQFVLACQSRVETDSIIEIPEPDEIVTHPTKTIKAEIVSFDILSNDVRRLRLKTNKTFDYSPGQFANLTFWREDGTRSYSMAGTSDDDSLEFHIRLVPNGRVTSKLDEQIKIGASIKLNGPLGASYLRRKNTDPMLCIATGTGLAPILSIVRGALESGMQNNIQLVFGARTEEDLYGLDYLEKLASEYANFQYLIALDHTKPNSPHFRGLVTEAITERFPELKNWRIYLAGAPAMVEAASLVCSKRGADIDRIYADAFYPSGV</sequence>
<dbReference type="PROSITE" id="PS51085">
    <property type="entry name" value="2FE2S_FER_2"/>
    <property type="match status" value="1"/>
</dbReference>
<organism evidence="4 5">
    <name type="scientific">Marinomonas aquiplantarum</name>
    <dbReference type="NCBI Taxonomy" id="491951"/>
    <lineage>
        <taxon>Bacteria</taxon>
        <taxon>Pseudomonadati</taxon>
        <taxon>Pseudomonadota</taxon>
        <taxon>Gammaproteobacteria</taxon>
        <taxon>Oceanospirillales</taxon>
        <taxon>Oceanospirillaceae</taxon>
        <taxon>Marinomonas</taxon>
    </lineage>
</organism>
<dbReference type="InterPro" id="IPR001041">
    <property type="entry name" value="2Fe-2S_ferredoxin-type"/>
</dbReference>
<dbReference type="CDD" id="cd06187">
    <property type="entry name" value="O2ase_reductase_like"/>
    <property type="match status" value="1"/>
</dbReference>
<dbReference type="PROSITE" id="PS00197">
    <property type="entry name" value="2FE2S_FER_1"/>
    <property type="match status" value="1"/>
</dbReference>
<dbReference type="InterPro" id="IPR039261">
    <property type="entry name" value="FNR_nucleotide-bd"/>
</dbReference>
<dbReference type="Gene3D" id="2.40.30.10">
    <property type="entry name" value="Translation factors"/>
    <property type="match status" value="1"/>
</dbReference>
<name>A0A366D1T4_9GAMM</name>
<dbReference type="RefSeq" id="WP_113874008.1">
    <property type="nucleotide sequence ID" value="NZ_QNRF01000003.1"/>
</dbReference>
<dbReference type="PANTHER" id="PTHR47354:SF5">
    <property type="entry name" value="PROTEIN RFBI"/>
    <property type="match status" value="1"/>
</dbReference>
<dbReference type="InterPro" id="IPR008333">
    <property type="entry name" value="Cbr1-like_FAD-bd_dom"/>
</dbReference>
<dbReference type="GO" id="GO:0051537">
    <property type="term" value="F:2 iron, 2 sulfur cluster binding"/>
    <property type="evidence" value="ECO:0007669"/>
    <property type="project" value="InterPro"/>
</dbReference>
<evidence type="ECO:0000313" key="4">
    <source>
        <dbReference type="EMBL" id="RBO84032.1"/>
    </source>
</evidence>
<dbReference type="InterPro" id="IPR012675">
    <property type="entry name" value="Beta-grasp_dom_sf"/>
</dbReference>
<dbReference type="AlphaFoldDB" id="A0A366D1T4"/>
<dbReference type="PRINTS" id="PR00410">
    <property type="entry name" value="PHEHYDRXLASE"/>
</dbReference>
<evidence type="ECO:0000259" key="3">
    <source>
        <dbReference type="PROSITE" id="PS51384"/>
    </source>
</evidence>
<dbReference type="Pfam" id="PF00111">
    <property type="entry name" value="Fer2"/>
    <property type="match status" value="1"/>
</dbReference>
<keyword evidence="4" id="KW-0223">Dioxygenase</keyword>
<dbReference type="Pfam" id="PF00175">
    <property type="entry name" value="NAD_binding_1"/>
    <property type="match status" value="1"/>
</dbReference>
<dbReference type="PRINTS" id="PR00371">
    <property type="entry name" value="FPNCR"/>
</dbReference>
<dbReference type="InterPro" id="IPR050415">
    <property type="entry name" value="MRET"/>
</dbReference>
<dbReference type="InterPro" id="IPR006058">
    <property type="entry name" value="2Fe2S_fd_BS"/>
</dbReference>
<dbReference type="EMBL" id="QNRF01000003">
    <property type="protein sequence ID" value="RBO84032.1"/>
    <property type="molecule type" value="Genomic_DNA"/>
</dbReference>
<dbReference type="InterPro" id="IPR036010">
    <property type="entry name" value="2Fe-2S_ferredoxin-like_sf"/>
</dbReference>
<feature type="domain" description="2Fe-2S ferredoxin-type" evidence="2">
    <location>
        <begin position="1"/>
        <end position="88"/>
    </location>
</feature>
<feature type="domain" description="FAD-binding FR-type" evidence="3">
    <location>
        <begin position="95"/>
        <end position="193"/>
    </location>
</feature>
<dbReference type="SUPFAM" id="SSF63380">
    <property type="entry name" value="Riboflavin synthase domain-like"/>
    <property type="match status" value="1"/>
</dbReference>
<protein>
    <submittedName>
        <fullName evidence="4">Ferredoxin-NAD(P)+ reductase (Naphthalene dioxygenase ferredoxin-specific)</fullName>
    </submittedName>
</protein>
<comment type="caution">
    <text evidence="4">The sequence shown here is derived from an EMBL/GenBank/DDBJ whole genome shotgun (WGS) entry which is preliminary data.</text>
</comment>
<dbReference type="CDD" id="cd00207">
    <property type="entry name" value="fer2"/>
    <property type="match status" value="1"/>
</dbReference>
<dbReference type="Pfam" id="PF00970">
    <property type="entry name" value="FAD_binding_6"/>
    <property type="match status" value="1"/>
</dbReference>